<dbReference type="SMART" id="SM00343">
    <property type="entry name" value="ZnF_C2HC"/>
    <property type="match status" value="2"/>
</dbReference>
<dbReference type="GO" id="GO:0034728">
    <property type="term" value="P:nucleosome organization"/>
    <property type="evidence" value="ECO:0007669"/>
    <property type="project" value="TreeGrafter"/>
</dbReference>
<dbReference type="InterPro" id="IPR035420">
    <property type="entry name" value="Spt6_SH2"/>
</dbReference>
<feature type="region of interest" description="Disordered" evidence="3">
    <location>
        <begin position="1437"/>
        <end position="1482"/>
    </location>
</feature>
<dbReference type="OrthoDB" id="343921at2759"/>
<name>A0A8S1S321_PAROT</name>
<proteinExistence type="predicted"/>
<dbReference type="Pfam" id="PF14633">
    <property type="entry name" value="SH2_2"/>
    <property type="match status" value="1"/>
</dbReference>
<reference evidence="5" key="1">
    <citation type="submission" date="2021-01" db="EMBL/GenBank/DDBJ databases">
        <authorList>
            <consortium name="Genoscope - CEA"/>
            <person name="William W."/>
        </authorList>
    </citation>
    <scope>NUCLEOTIDE SEQUENCE</scope>
</reference>
<evidence type="ECO:0000256" key="1">
    <source>
        <dbReference type="PROSITE-ProRule" id="PRU00047"/>
    </source>
</evidence>
<dbReference type="GO" id="GO:0008270">
    <property type="term" value="F:zinc ion binding"/>
    <property type="evidence" value="ECO:0007669"/>
    <property type="project" value="UniProtKB-KW"/>
</dbReference>
<dbReference type="GO" id="GO:0003676">
    <property type="term" value="F:nucleic acid binding"/>
    <property type="evidence" value="ECO:0007669"/>
    <property type="project" value="InterPro"/>
</dbReference>
<dbReference type="Pfam" id="PF14639">
    <property type="entry name" value="YqgF"/>
    <property type="match status" value="1"/>
</dbReference>
<feature type="coiled-coil region" evidence="2">
    <location>
        <begin position="1367"/>
        <end position="1394"/>
    </location>
</feature>
<keyword evidence="1" id="KW-0479">Metal-binding</keyword>
<dbReference type="InterPro" id="IPR035018">
    <property type="entry name" value="Spt6_SH2_C"/>
</dbReference>
<dbReference type="CDD" id="cd09928">
    <property type="entry name" value="SH2_Cterm_SPT6_like"/>
    <property type="match status" value="1"/>
</dbReference>
<keyword evidence="1" id="KW-0862">Zinc</keyword>
<dbReference type="Proteomes" id="UP000683925">
    <property type="component" value="Unassembled WGS sequence"/>
</dbReference>
<dbReference type="InterPro" id="IPR001878">
    <property type="entry name" value="Znf_CCHC"/>
</dbReference>
<feature type="region of interest" description="Disordered" evidence="3">
    <location>
        <begin position="1"/>
        <end position="100"/>
    </location>
</feature>
<dbReference type="GO" id="GO:0042393">
    <property type="term" value="F:histone binding"/>
    <property type="evidence" value="ECO:0007669"/>
    <property type="project" value="TreeGrafter"/>
</dbReference>
<dbReference type="InterPro" id="IPR032706">
    <property type="entry name" value="Spt6_HHH"/>
</dbReference>
<organism evidence="5 6">
    <name type="scientific">Paramecium octaurelia</name>
    <dbReference type="NCBI Taxonomy" id="43137"/>
    <lineage>
        <taxon>Eukaryota</taxon>
        <taxon>Sar</taxon>
        <taxon>Alveolata</taxon>
        <taxon>Ciliophora</taxon>
        <taxon>Intramacronucleata</taxon>
        <taxon>Oligohymenophorea</taxon>
        <taxon>Peniculida</taxon>
        <taxon>Parameciidae</taxon>
        <taxon>Paramecium</taxon>
    </lineage>
</organism>
<keyword evidence="1" id="KW-0863">Zinc-finger</keyword>
<feature type="coiled-coil region" evidence="2">
    <location>
        <begin position="281"/>
        <end position="315"/>
    </location>
</feature>
<feature type="compositionally biased region" description="Basic and acidic residues" evidence="3">
    <location>
        <begin position="1"/>
        <end position="10"/>
    </location>
</feature>
<feature type="domain" description="CCHC-type" evidence="4">
    <location>
        <begin position="1400"/>
        <end position="1415"/>
    </location>
</feature>
<evidence type="ECO:0000256" key="2">
    <source>
        <dbReference type="SAM" id="Coils"/>
    </source>
</evidence>
<evidence type="ECO:0000256" key="3">
    <source>
        <dbReference type="SAM" id="MobiDB-lite"/>
    </source>
</evidence>
<dbReference type="GO" id="GO:0031491">
    <property type="term" value="F:nucleosome binding"/>
    <property type="evidence" value="ECO:0007669"/>
    <property type="project" value="TreeGrafter"/>
</dbReference>
<dbReference type="FunFam" id="1.10.10.650:FF:000014">
    <property type="entry name" value="Uncharacterized protein"/>
    <property type="match status" value="1"/>
</dbReference>
<dbReference type="PANTHER" id="PTHR10145">
    <property type="entry name" value="TRANSCRIPTION ELONGATION FACTOR SPT6"/>
    <property type="match status" value="1"/>
</dbReference>
<dbReference type="GO" id="GO:0140673">
    <property type="term" value="P:transcription elongation-coupled chromatin remodeling"/>
    <property type="evidence" value="ECO:0007669"/>
    <property type="project" value="InterPro"/>
</dbReference>
<evidence type="ECO:0000259" key="4">
    <source>
        <dbReference type="PROSITE" id="PS50158"/>
    </source>
</evidence>
<evidence type="ECO:0000313" key="5">
    <source>
        <dbReference type="EMBL" id="CAD8133309.1"/>
    </source>
</evidence>
<dbReference type="FunFam" id="3.30.420.140:FF:000030">
    <property type="entry name" value="Uncharacterized protein"/>
    <property type="match status" value="1"/>
</dbReference>
<gene>
    <name evidence="5" type="ORF">POCTA_138.1.T0040391</name>
</gene>
<dbReference type="CDD" id="cd09918">
    <property type="entry name" value="SH2_Nterm_SPT6_like"/>
    <property type="match status" value="1"/>
</dbReference>
<dbReference type="PANTHER" id="PTHR10145:SF6">
    <property type="entry name" value="TRANSCRIPTION ELONGATION FACTOR SPT6"/>
    <property type="match status" value="1"/>
</dbReference>
<accession>A0A8S1S321</accession>
<protein>
    <recommendedName>
        <fullName evidence="4">CCHC-type domain-containing protein</fullName>
    </recommendedName>
</protein>
<evidence type="ECO:0000313" key="6">
    <source>
        <dbReference type="Proteomes" id="UP000683925"/>
    </source>
</evidence>
<dbReference type="InterPro" id="IPR028231">
    <property type="entry name" value="Spt6_YqgF"/>
</dbReference>
<sequence length="1482" mass="175617">MGKGKQKVESSEEEGGNDYQKDDFVVDSDEDIEEEAQEDQDESYDAELSDDDMELIEDNKKSTHQRRLQKIERDDDEVEQEDAPADQFQEQLSQEPIDENEQNELINKLFDPSQREGALLNQNDEEIIKQDVPESVQITYMKMTNGQILQNTREEASEQQLKWIGEKMVSQFDLKNISEVLVGIKHILEFYRKENLDIMYIYTYKRHLINSALQLEHYWKIRELDYEWEHFSNFKNRIQKLIDSIPENYQTQKNTANLYLQQAKEIEELQNLKDYIDYIILKHNCKRIVFLEQELQRENQEKQLLGQTMEQEQDQINSKSDLIMKELQNLSLNARKKPHTKEKAMLEYIKQRVDEAALNFCYTSDEFFNKLQGKSVQMERKIIQDWDELLSYQTETAESKSQDSSSDYIKLLQKYLMMELYHHPFIRNFISQIYRDHLLISTEPTQLGNREITAVSYFYPVKRIRHRQYKYMEDQTWMQCLRAEQLGYIKINFTISKDKDHKKEKIPKDDIMVLLYDKFVKIDDQQKEQESILRLRDLILRGILQEIWYPILERQIKYKLQTISSKHIVKMCQQKFKQLINKQPHISEIGNNQQMQQTTNPDVKIMSLVIGSEQTDSKVLKAYSQDCSIQKKYIGMSVIDYKGEQQTLQIFNYLTQDERRTEMLEQIRKEQALLDNFFEKYKPDLVVISANHSDCLKLRADLRKKYQQTTSPWITLADSQISRIYSMSEKSNLQLPDIPQILKEAISLARYKLNPMAEVLNLWSDAIDKNGCLHLNLHPLQAMVSQQVLLDALKQTATEIVNQVGVDLVDCTLHKHFADQMQFINGLGRRQAKHLLTMVKGLLSKSLFNNNYEDERLIYSKLEQDQKEYIQIQRQDILKTQILKKVVFKNVQGFIKIQRGIQPLDITRLQIKMYSDAVHIAKCALEVGGREDRQNTIVRQLMSQPQKMEELQLEDWAKQREQKDGSEKFTLVAQFMKEELTNPFLYKFDAANKEMSNSEIFYAITQESPYTFRKNSIVQGQITKKIEGKEKSKESEKLLIKLSDNGLCGTLRRDDMLQQEFGIGQIIKTYVKRIPATEYNIKNDSLNILIIELSLKPDWQRWDQEYLKPPKYDPWPYSNICYDDYCNKVLQTFDQSKFKEFDQPTIPQDQMPNKQKQQQKLILRNINHPKFKQVLLKGALEYIESQPVGEYIIRPNQRLKDHLTITWKFYEGVISHLYVQELKTAQSYKPQLVLNGKNYESFDEIYESYITPCNSHMEAVVNNKKFHHGSMEQLERKLREDKEKDEEIIPYGFCVTDKAPQYIVLMYMKQKNKVEKEYIKVKPEGLSFHSVMQNNLKDLTLWFKKNFRTQEYKDYVRRTKPPIPEPNDRLNQYNSQWEVKKEKTKEERVKHEESSYNVVCSKCNKRGHNANDCRQMRDKGRSGGGDSKMGCHNCGQNGHIKKNCPKLNNPRRERSNSREREKMSTKKNQFQTKVEDTQQMDW</sequence>
<feature type="compositionally biased region" description="Acidic residues" evidence="3">
    <location>
        <begin position="25"/>
        <end position="56"/>
    </location>
</feature>
<dbReference type="EMBL" id="CAJJDP010000003">
    <property type="protein sequence ID" value="CAD8133309.1"/>
    <property type="molecule type" value="Genomic_DNA"/>
</dbReference>
<dbReference type="GO" id="GO:0008023">
    <property type="term" value="C:transcription elongation factor complex"/>
    <property type="evidence" value="ECO:0007669"/>
    <property type="project" value="TreeGrafter"/>
</dbReference>
<dbReference type="Pfam" id="PF14635">
    <property type="entry name" value="HHH_7"/>
    <property type="match status" value="1"/>
</dbReference>
<dbReference type="OMA" id="GYFYLCF"/>
<feature type="compositionally biased region" description="Acidic residues" evidence="3">
    <location>
        <begin position="74"/>
        <end position="84"/>
    </location>
</feature>
<dbReference type="PROSITE" id="PS50158">
    <property type="entry name" value="ZF_CCHC"/>
    <property type="match status" value="2"/>
</dbReference>
<feature type="domain" description="CCHC-type" evidence="4">
    <location>
        <begin position="1431"/>
        <end position="1446"/>
    </location>
</feature>
<keyword evidence="6" id="KW-1185">Reference proteome</keyword>
<keyword evidence="2" id="KW-0175">Coiled coil</keyword>
<dbReference type="Pfam" id="PF00098">
    <property type="entry name" value="zf-CCHC"/>
    <property type="match status" value="1"/>
</dbReference>
<feature type="compositionally biased region" description="Basic and acidic residues" evidence="3">
    <location>
        <begin position="1450"/>
        <end position="1464"/>
    </location>
</feature>
<feature type="compositionally biased region" description="Polar residues" evidence="3">
    <location>
        <begin position="1466"/>
        <end position="1482"/>
    </location>
</feature>
<comment type="caution">
    <text evidence="5">The sequence shown here is derived from an EMBL/GenBank/DDBJ whole genome shotgun (WGS) entry which is preliminary data.</text>
</comment>
<dbReference type="InterPro" id="IPR017072">
    <property type="entry name" value="TF_Spt6"/>
</dbReference>
<dbReference type="InterPro" id="IPR035019">
    <property type="entry name" value="Spt6_SH2_N"/>
</dbReference>